<keyword evidence="4" id="KW-0418">Kinase</keyword>
<dbReference type="SUPFAM" id="SSF55874">
    <property type="entry name" value="ATPase domain of HSP90 chaperone/DNA topoisomerase II/histidine kinase"/>
    <property type="match status" value="1"/>
</dbReference>
<dbReference type="InterPro" id="IPR050640">
    <property type="entry name" value="Bact_2-comp_sensor_kinase"/>
</dbReference>
<protein>
    <submittedName>
        <fullName evidence="4">Histidine kinase</fullName>
    </submittedName>
</protein>
<proteinExistence type="predicted"/>
<accession>A0A1G7HJ48</accession>
<dbReference type="InterPro" id="IPR010559">
    <property type="entry name" value="Sig_transdc_His_kin_internal"/>
</dbReference>
<keyword evidence="2" id="KW-0812">Transmembrane</keyword>
<dbReference type="Proteomes" id="UP000199072">
    <property type="component" value="Unassembled WGS sequence"/>
</dbReference>
<dbReference type="EMBL" id="FNAI01000011">
    <property type="protein sequence ID" value="SDF00356.1"/>
    <property type="molecule type" value="Genomic_DNA"/>
</dbReference>
<name>A0A1G7HJ48_9SPHI</name>
<keyword evidence="2" id="KW-1133">Transmembrane helix</keyword>
<feature type="transmembrane region" description="Helical" evidence="2">
    <location>
        <begin position="184"/>
        <end position="203"/>
    </location>
</feature>
<dbReference type="STRING" id="1391627.SAMN05216464_111248"/>
<keyword evidence="4" id="KW-0808">Transferase</keyword>
<feature type="transmembrane region" description="Helical" evidence="2">
    <location>
        <begin position="54"/>
        <end position="74"/>
    </location>
</feature>
<evidence type="ECO:0000256" key="1">
    <source>
        <dbReference type="SAM" id="MobiDB-lite"/>
    </source>
</evidence>
<sequence length="406" mass="45793">MNVLLYSMSRFKAFSVIIHIAGWLLFMAFPLVFLNSHGEDSSNWLILQKPNYWLFCYTYIFLFYSNAYYFIPLFFLKKKYVQYSIMVLVLLAGVSYLKPFDRLLHSTDIRTNTQIQPQGPGFNSPPANQGGPGGPPPGGGPGPQAKDGHNQPPPPSFQPNQGGNGNMGPNRQPVRRRPIDSSSLFIFVMIMALSIAIITVQQWQATEQRATQAEADKASAELSFLKAQINPHFLFNTLNNIYTLAVTKDDNAPDSIMKLSNIMRYVTDDVVEDFVPLKSEIDCISDYIELQKLRIGQNTQITYTVDGNTEGKTIAPLVLMTFIENVFKYGISKHENSDIDISINTNGNDISFFCRNRIFTGRAENQRTGIGIKNTKQRLAYLYPNKHLLNISSQNDEYTVQLTLQA</sequence>
<feature type="region of interest" description="Disordered" evidence="1">
    <location>
        <begin position="114"/>
        <end position="175"/>
    </location>
</feature>
<keyword evidence="2" id="KW-0472">Membrane</keyword>
<dbReference type="RefSeq" id="WP_091152690.1">
    <property type="nucleotide sequence ID" value="NZ_FNAI01000011.1"/>
</dbReference>
<reference evidence="4 5" key="1">
    <citation type="submission" date="2016-10" db="EMBL/GenBank/DDBJ databases">
        <authorList>
            <person name="de Groot N.N."/>
        </authorList>
    </citation>
    <scope>NUCLEOTIDE SEQUENCE [LARGE SCALE GENOMIC DNA]</scope>
    <source>
        <strain evidence="4 5">47C3B</strain>
    </source>
</reference>
<dbReference type="PANTHER" id="PTHR34220:SF7">
    <property type="entry name" value="SENSOR HISTIDINE KINASE YPDA"/>
    <property type="match status" value="1"/>
</dbReference>
<feature type="transmembrane region" description="Helical" evidence="2">
    <location>
        <begin position="13"/>
        <end position="34"/>
    </location>
</feature>
<dbReference type="GO" id="GO:0000155">
    <property type="term" value="F:phosphorelay sensor kinase activity"/>
    <property type="evidence" value="ECO:0007669"/>
    <property type="project" value="InterPro"/>
</dbReference>
<evidence type="ECO:0000313" key="4">
    <source>
        <dbReference type="EMBL" id="SDF00356.1"/>
    </source>
</evidence>
<dbReference type="PANTHER" id="PTHR34220">
    <property type="entry name" value="SENSOR HISTIDINE KINASE YPDA"/>
    <property type="match status" value="1"/>
</dbReference>
<dbReference type="GO" id="GO:0016020">
    <property type="term" value="C:membrane"/>
    <property type="evidence" value="ECO:0007669"/>
    <property type="project" value="InterPro"/>
</dbReference>
<dbReference type="OrthoDB" id="9792992at2"/>
<organism evidence="4 5">
    <name type="scientific">Mucilaginibacter pineti</name>
    <dbReference type="NCBI Taxonomy" id="1391627"/>
    <lineage>
        <taxon>Bacteria</taxon>
        <taxon>Pseudomonadati</taxon>
        <taxon>Bacteroidota</taxon>
        <taxon>Sphingobacteriia</taxon>
        <taxon>Sphingobacteriales</taxon>
        <taxon>Sphingobacteriaceae</taxon>
        <taxon>Mucilaginibacter</taxon>
    </lineage>
</organism>
<dbReference type="AlphaFoldDB" id="A0A1G7HJ48"/>
<keyword evidence="5" id="KW-1185">Reference proteome</keyword>
<evidence type="ECO:0000256" key="2">
    <source>
        <dbReference type="SAM" id="Phobius"/>
    </source>
</evidence>
<evidence type="ECO:0000259" key="3">
    <source>
        <dbReference type="Pfam" id="PF06580"/>
    </source>
</evidence>
<dbReference type="Pfam" id="PF06580">
    <property type="entry name" value="His_kinase"/>
    <property type="match status" value="1"/>
</dbReference>
<gene>
    <name evidence="4" type="ORF">SAMN05216464_111248</name>
</gene>
<evidence type="ECO:0000313" key="5">
    <source>
        <dbReference type="Proteomes" id="UP000199072"/>
    </source>
</evidence>
<dbReference type="InterPro" id="IPR036890">
    <property type="entry name" value="HATPase_C_sf"/>
</dbReference>
<feature type="domain" description="Signal transduction histidine kinase internal region" evidence="3">
    <location>
        <begin position="220"/>
        <end position="297"/>
    </location>
</feature>